<dbReference type="Proteomes" id="UP000241421">
    <property type="component" value="Unassembled WGS sequence"/>
</dbReference>
<gene>
    <name evidence="3" type="ORF">C7C56_027375</name>
</gene>
<comment type="caution">
    <text evidence="3">The sequence shown here is derived from an EMBL/GenBank/DDBJ whole genome shotgun (WGS) entry which is preliminary data.</text>
</comment>
<accession>A0A2U2H8Q4</accession>
<dbReference type="AlphaFoldDB" id="A0A2U2H8Q4"/>
<protein>
    <recommendedName>
        <fullName evidence="2">Type VI lipase adapter protein Tla3 C-terminal domain-containing protein</fullName>
    </recommendedName>
</protein>
<evidence type="ECO:0000256" key="1">
    <source>
        <dbReference type="SAM" id="MobiDB-lite"/>
    </source>
</evidence>
<feature type="non-terminal residue" evidence="3">
    <location>
        <position position="1"/>
    </location>
</feature>
<proteinExistence type="predicted"/>
<dbReference type="EMBL" id="PXWF02000346">
    <property type="protein sequence ID" value="PWF38997.1"/>
    <property type="molecule type" value="Genomic_DNA"/>
</dbReference>
<organism evidence="3 4">
    <name type="scientific">Massilia glaciei</name>
    <dbReference type="NCBI Taxonomy" id="1524097"/>
    <lineage>
        <taxon>Bacteria</taxon>
        <taxon>Pseudomonadati</taxon>
        <taxon>Pseudomonadota</taxon>
        <taxon>Betaproteobacteria</taxon>
        <taxon>Burkholderiales</taxon>
        <taxon>Oxalobacteraceae</taxon>
        <taxon>Telluria group</taxon>
        <taxon>Massilia</taxon>
    </lineage>
</organism>
<keyword evidence="4" id="KW-1185">Reference proteome</keyword>
<evidence type="ECO:0000313" key="3">
    <source>
        <dbReference type="EMBL" id="PWF38997.1"/>
    </source>
</evidence>
<name>A0A2U2H8Q4_9BURK</name>
<reference evidence="3 4" key="1">
    <citation type="submission" date="2018-04" db="EMBL/GenBank/DDBJ databases">
        <title>Massilia violaceinigra sp. nov., a novel purple-pigmented bacterium isolated from Tianshan glacier, Xinjiang, China.</title>
        <authorList>
            <person name="Wang H."/>
        </authorList>
    </citation>
    <scope>NUCLEOTIDE SEQUENCE [LARGE SCALE GENOMIC DNA]</scope>
    <source>
        <strain evidence="3 4">B448-2</strain>
    </source>
</reference>
<sequence length="221" mass="24077">IRGTGAVSMLNHINPFAHRPPTNWKPTPWFPIPWSTDQLATFDRLPTLGFIHRPTFVKFTDEHGKPLTRRDERNKAMQAGWQAALLSLPEAARSNAPGLVVAASGGDTDQMITLHSTLSAHAAQGGPEIDTGNSSQFIDTDKRLGNTGATTLFMQMAIGVMGSYRNGGISAAVNLRDRNEASIIFISPPSDEKRKTQKHPRGGDVFAHRGTPLIDPADYQQ</sequence>
<evidence type="ECO:0000259" key="2">
    <source>
        <dbReference type="Pfam" id="PF20995"/>
    </source>
</evidence>
<feature type="region of interest" description="Disordered" evidence="1">
    <location>
        <begin position="187"/>
        <end position="221"/>
    </location>
</feature>
<dbReference type="InterPro" id="IPR048303">
    <property type="entry name" value="Tla3_C"/>
</dbReference>
<evidence type="ECO:0000313" key="4">
    <source>
        <dbReference type="Proteomes" id="UP000241421"/>
    </source>
</evidence>
<dbReference type="Pfam" id="PF20995">
    <property type="entry name" value="Tla3_C"/>
    <property type="match status" value="1"/>
</dbReference>
<feature type="domain" description="Type VI lipase adapter protein Tla3 C-terminal" evidence="2">
    <location>
        <begin position="48"/>
        <end position="188"/>
    </location>
</feature>